<dbReference type="PANTHER" id="PTHR30349">
    <property type="entry name" value="PHAGE INTEGRASE-RELATED"/>
    <property type="match status" value="1"/>
</dbReference>
<dbReference type="InterPro" id="IPR050090">
    <property type="entry name" value="Tyrosine_recombinase_XerCD"/>
</dbReference>
<dbReference type="AlphaFoldDB" id="A0A520XD58"/>
<keyword evidence="3" id="KW-0238">DNA-binding</keyword>
<sequence>MSGNIRLRGKFYHYDFMIDGKRYKGSTKTSDKKLAEHIADTIKADLLRKKHDLPTTVDYIFEDLWKIYLDSQATALTTQKVKRWISKHFLPVFKNKKIAEINNDQIENYRLKRRLEILSMPKNIGKKESEVSFAYLNKEILILSNFFNFCIKKGYIDKNPCVGIKKLNELSRLKTLSDEDIGKLINGATNKLTKDLISFLIYTGCRKGEALNLKWDDVDLKNGVIAIKATKTRYDRRIPISAPLEAVLTGIERNQDCPYVFNRNGVKLTDFKRSFHTACRNAGLKDLHIHDLRHVFASALTMSDVSLYKTGILLGHRTPNMTQRYAHLKPEELKKEIEKAFGKKNEDKEEEIKREEYEKALEIIRKYEKSGGK</sequence>
<dbReference type="Pfam" id="PF14659">
    <property type="entry name" value="Phage_int_SAM_3"/>
    <property type="match status" value="1"/>
</dbReference>
<evidence type="ECO:0000259" key="5">
    <source>
        <dbReference type="PROSITE" id="PS51898"/>
    </source>
</evidence>
<dbReference type="Gene3D" id="1.10.443.10">
    <property type="entry name" value="Intergrase catalytic core"/>
    <property type="match status" value="1"/>
</dbReference>
<evidence type="ECO:0000256" key="3">
    <source>
        <dbReference type="ARBA" id="ARBA00023125"/>
    </source>
</evidence>
<dbReference type="Pfam" id="PF00589">
    <property type="entry name" value="Phage_integrase"/>
    <property type="match status" value="1"/>
</dbReference>
<dbReference type="Proteomes" id="UP000322454">
    <property type="component" value="Unassembled WGS sequence"/>
</dbReference>
<dbReference type="GO" id="GO:0003677">
    <property type="term" value="F:DNA binding"/>
    <property type="evidence" value="ECO:0007669"/>
    <property type="project" value="UniProtKB-KW"/>
</dbReference>
<comment type="similarity">
    <text evidence="1">Belongs to the 'phage' integrase family.</text>
</comment>
<organism evidence="6 7">
    <name type="scientific">Candidatus Acidulodesulfobacterium acidiphilum</name>
    <dbReference type="NCBI Taxonomy" id="2597224"/>
    <lineage>
        <taxon>Bacteria</taxon>
        <taxon>Deltaproteobacteria</taxon>
        <taxon>Candidatus Acidulodesulfobacterales</taxon>
        <taxon>Candidatus Acidulodesulfobacterium</taxon>
    </lineage>
</organism>
<keyword evidence="4" id="KW-0233">DNA recombination</keyword>
<accession>A0A520XD58</accession>
<dbReference type="InterPro" id="IPR002104">
    <property type="entry name" value="Integrase_catalytic"/>
</dbReference>
<protein>
    <submittedName>
        <fullName evidence="6">Site-specific integrase</fullName>
    </submittedName>
</protein>
<dbReference type="Gene3D" id="1.10.150.130">
    <property type="match status" value="1"/>
</dbReference>
<dbReference type="PROSITE" id="PS51898">
    <property type="entry name" value="TYR_RECOMBINASE"/>
    <property type="match status" value="1"/>
</dbReference>
<name>A0A520XD58_9DELT</name>
<dbReference type="InterPro" id="IPR011010">
    <property type="entry name" value="DNA_brk_join_enz"/>
</dbReference>
<dbReference type="CDD" id="cd00796">
    <property type="entry name" value="INT_Rci_Hp1_C"/>
    <property type="match status" value="1"/>
</dbReference>
<dbReference type="InterPro" id="IPR010998">
    <property type="entry name" value="Integrase_recombinase_N"/>
</dbReference>
<dbReference type="InterPro" id="IPR013762">
    <property type="entry name" value="Integrase-like_cat_sf"/>
</dbReference>
<proteinExistence type="inferred from homology"/>
<dbReference type="InterPro" id="IPR004107">
    <property type="entry name" value="Integrase_SAM-like_N"/>
</dbReference>
<dbReference type="SUPFAM" id="SSF56349">
    <property type="entry name" value="DNA breaking-rejoining enzymes"/>
    <property type="match status" value="1"/>
</dbReference>
<feature type="domain" description="Tyr recombinase" evidence="5">
    <location>
        <begin position="171"/>
        <end position="338"/>
    </location>
</feature>
<evidence type="ECO:0000256" key="4">
    <source>
        <dbReference type="ARBA" id="ARBA00023172"/>
    </source>
</evidence>
<evidence type="ECO:0000313" key="7">
    <source>
        <dbReference type="Proteomes" id="UP000322454"/>
    </source>
</evidence>
<keyword evidence="2" id="KW-0229">DNA integration</keyword>
<comment type="caution">
    <text evidence="6">The sequence shown here is derived from an EMBL/GenBank/DDBJ whole genome shotgun (WGS) entry which is preliminary data.</text>
</comment>
<dbReference type="GO" id="GO:0006310">
    <property type="term" value="P:DNA recombination"/>
    <property type="evidence" value="ECO:0007669"/>
    <property type="project" value="UniProtKB-KW"/>
</dbReference>
<gene>
    <name evidence="6" type="ORF">EVJ48_05415</name>
</gene>
<dbReference type="GO" id="GO:0015074">
    <property type="term" value="P:DNA integration"/>
    <property type="evidence" value="ECO:0007669"/>
    <property type="project" value="UniProtKB-KW"/>
</dbReference>
<reference evidence="6 7" key="1">
    <citation type="submission" date="2019-01" db="EMBL/GenBank/DDBJ databases">
        <title>Insights into ecological role of a new deltaproteobacterial order Candidatus Sinidesulfobacterales (Sva0485) by metagenomics and metatranscriptomics.</title>
        <authorList>
            <person name="Tan S."/>
            <person name="Liu J."/>
            <person name="Fang Y."/>
            <person name="Hedlund B."/>
            <person name="Lian Z.-H."/>
            <person name="Huang L.-Y."/>
            <person name="Li J.-T."/>
            <person name="Huang L.-N."/>
            <person name="Li W.-J."/>
            <person name="Jiang H.-C."/>
            <person name="Dong H.-L."/>
            <person name="Shu W.-S."/>
        </authorList>
    </citation>
    <scope>NUCLEOTIDE SEQUENCE [LARGE SCALE GENOMIC DNA]</scope>
    <source>
        <strain evidence="6">AP4</strain>
    </source>
</reference>
<dbReference type="PANTHER" id="PTHR30349:SF64">
    <property type="entry name" value="PROPHAGE INTEGRASE INTD-RELATED"/>
    <property type="match status" value="1"/>
</dbReference>
<evidence type="ECO:0000256" key="2">
    <source>
        <dbReference type="ARBA" id="ARBA00022908"/>
    </source>
</evidence>
<evidence type="ECO:0000313" key="6">
    <source>
        <dbReference type="EMBL" id="RZV39153.1"/>
    </source>
</evidence>
<evidence type="ECO:0000256" key="1">
    <source>
        <dbReference type="ARBA" id="ARBA00008857"/>
    </source>
</evidence>
<dbReference type="EMBL" id="SHMQ01000012">
    <property type="protein sequence ID" value="RZV39153.1"/>
    <property type="molecule type" value="Genomic_DNA"/>
</dbReference>